<protein>
    <recommendedName>
        <fullName evidence="3">dUTPase-like domain-containing protein</fullName>
    </recommendedName>
</protein>
<dbReference type="InterPro" id="IPR036157">
    <property type="entry name" value="dUTPase-like_sf"/>
</dbReference>
<evidence type="ECO:0000313" key="1">
    <source>
        <dbReference type="EMBL" id="QVY61115.1"/>
    </source>
</evidence>
<dbReference type="SUPFAM" id="SSF51283">
    <property type="entry name" value="dUTPase-like"/>
    <property type="match status" value="1"/>
</dbReference>
<keyword evidence="2" id="KW-1185">Reference proteome</keyword>
<dbReference type="Gene3D" id="2.70.40.10">
    <property type="match status" value="1"/>
</dbReference>
<name>A0ABX8F9P9_9BACI</name>
<organism evidence="1 2">
    <name type="scientific">Cytobacillus gottheilii</name>
    <dbReference type="NCBI Taxonomy" id="859144"/>
    <lineage>
        <taxon>Bacteria</taxon>
        <taxon>Bacillati</taxon>
        <taxon>Bacillota</taxon>
        <taxon>Bacilli</taxon>
        <taxon>Bacillales</taxon>
        <taxon>Bacillaceae</taxon>
        <taxon>Cytobacillus</taxon>
    </lineage>
</organism>
<dbReference type="EMBL" id="CP071709">
    <property type="protein sequence ID" value="QVY61115.1"/>
    <property type="molecule type" value="Genomic_DNA"/>
</dbReference>
<dbReference type="Proteomes" id="UP000679247">
    <property type="component" value="Chromosome"/>
</dbReference>
<evidence type="ECO:0000313" key="2">
    <source>
        <dbReference type="Proteomes" id="UP000679247"/>
    </source>
</evidence>
<sequence>MIFLVSMLVKQGKINIPKGETVNILTQEAIWVSRKISGTYHSRVSFSAKGLSNISTTLDPKWCGLSLISITNNSKYDQSINVGDGIVTLTFDYLNRKASKDHVEIAASRQDIYNRFDMSDIESKRLQYLQGNEHRTPFRIKKNMRESDIYKQLRQDTPLKRFYNNFLLNPIVLLVIGAVLTKVGESIYKWISGLFS</sequence>
<proteinExistence type="predicted"/>
<gene>
    <name evidence="1" type="ORF">J1899_19455</name>
</gene>
<accession>A0ABX8F9P9</accession>
<reference evidence="1 2" key="1">
    <citation type="submission" date="2021-03" db="EMBL/GenBank/DDBJ databases">
        <title>The first data on the complete genome of the tetrodotoxin-producing bacterium.</title>
        <authorList>
            <person name="Melnikova D.I."/>
            <person name="Nijland R."/>
            <person name="Magarlamov T.Y."/>
        </authorList>
    </citation>
    <scope>NUCLEOTIDE SEQUENCE [LARGE SCALE GENOMIC DNA]</scope>
    <source>
        <strain evidence="1 2">1839</strain>
    </source>
</reference>
<dbReference type="RefSeq" id="WP_214476077.1">
    <property type="nucleotide sequence ID" value="NZ_CP071709.1"/>
</dbReference>
<evidence type="ECO:0008006" key="3">
    <source>
        <dbReference type="Google" id="ProtNLM"/>
    </source>
</evidence>